<dbReference type="InterPro" id="IPR038105">
    <property type="entry name" value="Kif23_Arf-bd_sf"/>
</dbReference>
<feature type="binding site" evidence="5">
    <location>
        <begin position="112"/>
        <end position="119"/>
    </location>
    <ligand>
        <name>ATP</name>
        <dbReference type="ChEBI" id="CHEBI:30616"/>
    </ligand>
</feature>
<dbReference type="GO" id="GO:0016887">
    <property type="term" value="F:ATP hydrolysis activity"/>
    <property type="evidence" value="ECO:0007669"/>
    <property type="project" value="TreeGrafter"/>
</dbReference>
<feature type="compositionally biased region" description="Basic and acidic residues" evidence="8">
    <location>
        <begin position="466"/>
        <end position="475"/>
    </location>
</feature>
<dbReference type="Pfam" id="PF00225">
    <property type="entry name" value="Kinesin"/>
    <property type="match status" value="1"/>
</dbReference>
<dbReference type="SUPFAM" id="SSF52540">
    <property type="entry name" value="P-loop containing nucleoside triphosphate hydrolases"/>
    <property type="match status" value="1"/>
</dbReference>
<dbReference type="GO" id="GO:0008017">
    <property type="term" value="F:microtubule binding"/>
    <property type="evidence" value="ECO:0007669"/>
    <property type="project" value="InterPro"/>
</dbReference>
<dbReference type="Gene3D" id="3.40.850.10">
    <property type="entry name" value="Kinesin motor domain"/>
    <property type="match status" value="1"/>
</dbReference>
<feature type="compositionally biased region" description="Basic and acidic residues" evidence="8">
    <location>
        <begin position="698"/>
        <end position="716"/>
    </location>
</feature>
<dbReference type="PANTHER" id="PTHR24115">
    <property type="entry name" value="KINESIN-RELATED"/>
    <property type="match status" value="1"/>
</dbReference>
<dbReference type="GO" id="GO:0007018">
    <property type="term" value="P:microtubule-based movement"/>
    <property type="evidence" value="ECO:0007669"/>
    <property type="project" value="InterPro"/>
</dbReference>
<dbReference type="SMART" id="SM00129">
    <property type="entry name" value="KISc"/>
    <property type="match status" value="1"/>
</dbReference>
<keyword evidence="3 5" id="KW-0067">ATP-binding</keyword>
<evidence type="ECO:0000256" key="5">
    <source>
        <dbReference type="PROSITE-ProRule" id="PRU00283"/>
    </source>
</evidence>
<dbReference type="PRINTS" id="PR00380">
    <property type="entry name" value="KINESINHEAVY"/>
</dbReference>
<dbReference type="GO" id="GO:0005874">
    <property type="term" value="C:microtubule"/>
    <property type="evidence" value="ECO:0007669"/>
    <property type="project" value="UniProtKB-KW"/>
</dbReference>
<dbReference type="GO" id="GO:0005524">
    <property type="term" value="F:ATP binding"/>
    <property type="evidence" value="ECO:0007669"/>
    <property type="project" value="UniProtKB-UniRule"/>
</dbReference>
<dbReference type="InterPro" id="IPR027417">
    <property type="entry name" value="P-loop_NTPase"/>
</dbReference>
<dbReference type="PROSITE" id="PS50067">
    <property type="entry name" value="KINESIN_MOTOR_2"/>
    <property type="match status" value="1"/>
</dbReference>
<dbReference type="GO" id="GO:0003777">
    <property type="term" value="F:microtubule motor activity"/>
    <property type="evidence" value="ECO:0007669"/>
    <property type="project" value="InterPro"/>
</dbReference>
<feature type="compositionally biased region" description="Polar residues" evidence="8">
    <location>
        <begin position="781"/>
        <end position="798"/>
    </location>
</feature>
<evidence type="ECO:0000256" key="4">
    <source>
        <dbReference type="ARBA" id="ARBA00023212"/>
    </source>
</evidence>
<accession>A0A8U0UH65</accession>
<dbReference type="PANTHER" id="PTHR24115:SF600">
    <property type="entry name" value="KINESIN-LIKE PROTEIN KIF23"/>
    <property type="match status" value="1"/>
</dbReference>
<feature type="region of interest" description="Disordered" evidence="8">
    <location>
        <begin position="172"/>
        <end position="198"/>
    </location>
</feature>
<organism evidence="10 11">
    <name type="scientific">Salvelinus namaycush</name>
    <name type="common">Lake trout</name>
    <name type="synonym">Salmo namaycush</name>
    <dbReference type="NCBI Taxonomy" id="8040"/>
    <lineage>
        <taxon>Eukaryota</taxon>
        <taxon>Metazoa</taxon>
        <taxon>Chordata</taxon>
        <taxon>Craniata</taxon>
        <taxon>Vertebrata</taxon>
        <taxon>Euteleostomi</taxon>
        <taxon>Actinopterygii</taxon>
        <taxon>Neopterygii</taxon>
        <taxon>Teleostei</taxon>
        <taxon>Protacanthopterygii</taxon>
        <taxon>Salmoniformes</taxon>
        <taxon>Salmonidae</taxon>
        <taxon>Salmoninae</taxon>
        <taxon>Salvelinus</taxon>
    </lineage>
</organism>
<name>A0A8U0UH65_SALNM</name>
<gene>
    <name evidence="11" type="primary">LOC120049747</name>
</gene>
<evidence type="ECO:0000256" key="3">
    <source>
        <dbReference type="ARBA" id="ARBA00022840"/>
    </source>
</evidence>
<dbReference type="GO" id="GO:0005871">
    <property type="term" value="C:kinesin complex"/>
    <property type="evidence" value="ECO:0007669"/>
    <property type="project" value="TreeGrafter"/>
</dbReference>
<evidence type="ECO:0000313" key="11">
    <source>
        <dbReference type="RefSeq" id="XP_038852089.1"/>
    </source>
</evidence>
<keyword evidence="2 5" id="KW-0547">Nucleotide-binding</keyword>
<dbReference type="Proteomes" id="UP000808372">
    <property type="component" value="Chromosome 1"/>
</dbReference>
<evidence type="ECO:0000256" key="6">
    <source>
        <dbReference type="RuleBase" id="RU000394"/>
    </source>
</evidence>
<feature type="compositionally biased region" description="Basic and acidic residues" evidence="8">
    <location>
        <begin position="765"/>
        <end position="777"/>
    </location>
</feature>
<keyword evidence="5 6" id="KW-0505">Motor protein</keyword>
<proteinExistence type="inferred from homology"/>
<evidence type="ECO:0000259" key="9">
    <source>
        <dbReference type="PROSITE" id="PS50067"/>
    </source>
</evidence>
<keyword evidence="4" id="KW-0206">Cytoskeleton</keyword>
<feature type="region of interest" description="Disordered" evidence="8">
    <location>
        <begin position="1"/>
        <end position="22"/>
    </location>
</feature>
<dbReference type="InterPro" id="IPR036961">
    <property type="entry name" value="Kinesin_motor_dom_sf"/>
</dbReference>
<dbReference type="PROSITE" id="PS00411">
    <property type="entry name" value="KINESIN_MOTOR_1"/>
    <property type="match status" value="1"/>
</dbReference>
<comment type="similarity">
    <text evidence="5 6">Belongs to the TRAFAC class myosin-kinesin ATPase superfamily. Kinesin family.</text>
</comment>
<comment type="subcellular location">
    <subcellularLocation>
        <location evidence="1">Cytoplasm</location>
        <location evidence="1">Cytoskeleton</location>
    </subcellularLocation>
</comment>
<feature type="coiled-coil region" evidence="7">
    <location>
        <begin position="571"/>
        <end position="633"/>
    </location>
</feature>
<dbReference type="Gene3D" id="2.60.40.4330">
    <property type="entry name" value="Kinesin-like protein Kif23, Arf6-interacting domain"/>
    <property type="match status" value="1"/>
</dbReference>
<dbReference type="GO" id="GO:0051256">
    <property type="term" value="P:mitotic spindle midzone assembly"/>
    <property type="evidence" value="ECO:0007669"/>
    <property type="project" value="TreeGrafter"/>
</dbReference>
<sequence>MQRPVKGKTPRRPALKKTSHSQKDPVGVYCRIRPLGATDEECCIEMISSTTIQLHAPDGIKANRNGEYKETQYSFKKVFGIQTSQIELFEDVAKPLVDDLIHCKNGLLFTYGVTGSGKTFTMTGSPGEGGLLPRSLDMLFNSIGPLQAKRFVFRTDDKNGMEIQGQVDALLERQKRESNQQSTVPKTPSSKQKPDPEFADMISPEEACKCEGVDEDSCYSVFVSYIEIYNNYIYDLLEEAPIDPIRHKPPQSKILREDQNHNMYVSGCTEVEVKSTEEAFEVFWRGQKKRRIADTQLNRESSRSHSVFIVKLAQAPLDADGDHILQDKNQVTVSQLCLVDLAGSERTSRTKAEGSRLREAGNINQSLMTLRTCIEVLRENQMCGTNRMVPYRDSKVTHLFKNYFDGEGKVRMVVCVNPKADDYEETMLVMRFAELTQEVEVARPVDRPICSLAAGRRHRNQAFRDELSRRQEEHPGGPSNTEDGSVLNQLLDSLPALPACELVDPTDEQILPRLIEVLERRHRIRQMITEQYTRTANTLKSMLQEFDGHLMAKENFIHEQQGKLGEKDKIMFNQKNEMDRLEKKSKMLEYKIDILQKTTNIYEGDKRSLQQELESREQRLQRELSERKRMEARMQGMVSDTKHQWEKECERRVNAKQLEMQNKLWVKDEKLKQLKAIVSESNSSATSEQQRPPPPPDKPQRNSREKDQPRAPEKRSRSPLPGDVFRTRGGGQAVQFTDIETLRQECPTASSRKRRSSGDGPGQHDGNKMDWNDRENRAPVASTSSGLGLQNSYQKRRK</sequence>
<dbReference type="InterPro" id="IPR019821">
    <property type="entry name" value="Kinesin_motor_CS"/>
</dbReference>
<keyword evidence="7" id="KW-0175">Coiled coil</keyword>
<dbReference type="InterPro" id="IPR001752">
    <property type="entry name" value="Kinesin_motor_dom"/>
</dbReference>
<keyword evidence="10" id="KW-1185">Reference proteome</keyword>
<dbReference type="InterPro" id="IPR027640">
    <property type="entry name" value="Kinesin-like_fam"/>
</dbReference>
<keyword evidence="4" id="KW-0963">Cytoplasm</keyword>
<evidence type="ECO:0000256" key="2">
    <source>
        <dbReference type="ARBA" id="ARBA00022741"/>
    </source>
</evidence>
<feature type="region of interest" description="Disordered" evidence="8">
    <location>
        <begin position="679"/>
        <end position="798"/>
    </location>
</feature>
<feature type="compositionally biased region" description="Polar residues" evidence="8">
    <location>
        <begin position="679"/>
        <end position="690"/>
    </location>
</feature>
<feature type="region of interest" description="Disordered" evidence="8">
    <location>
        <begin position="466"/>
        <end position="486"/>
    </location>
</feature>
<keyword evidence="6" id="KW-0493">Microtubule</keyword>
<feature type="domain" description="Kinesin motor" evidence="9">
    <location>
        <begin position="25"/>
        <end position="439"/>
    </location>
</feature>
<dbReference type="CDD" id="cd01368">
    <property type="entry name" value="KISc_KIF23_like"/>
    <property type="match status" value="1"/>
</dbReference>
<dbReference type="GO" id="GO:0005634">
    <property type="term" value="C:nucleus"/>
    <property type="evidence" value="ECO:0007669"/>
    <property type="project" value="TreeGrafter"/>
</dbReference>
<feature type="compositionally biased region" description="Basic residues" evidence="8">
    <location>
        <begin position="1"/>
        <end position="20"/>
    </location>
</feature>
<dbReference type="AlphaFoldDB" id="A0A8U0UH65"/>
<evidence type="ECO:0000256" key="1">
    <source>
        <dbReference type="ARBA" id="ARBA00004245"/>
    </source>
</evidence>
<evidence type="ECO:0000256" key="7">
    <source>
        <dbReference type="SAM" id="Coils"/>
    </source>
</evidence>
<dbReference type="GeneID" id="120049747"/>
<evidence type="ECO:0000313" key="10">
    <source>
        <dbReference type="Proteomes" id="UP000808372"/>
    </source>
</evidence>
<reference evidence="11" key="1">
    <citation type="submission" date="2025-08" db="UniProtKB">
        <authorList>
            <consortium name="RefSeq"/>
        </authorList>
    </citation>
    <scope>IDENTIFICATION</scope>
    <source>
        <tissue evidence="11">White muscle</tissue>
    </source>
</reference>
<evidence type="ECO:0000256" key="8">
    <source>
        <dbReference type="SAM" id="MobiDB-lite"/>
    </source>
</evidence>
<dbReference type="RefSeq" id="XP_038852089.1">
    <property type="nucleotide sequence ID" value="XM_038996161.1"/>
</dbReference>
<protein>
    <recommendedName>
        <fullName evidence="6">Kinesin-like protein</fullName>
    </recommendedName>
</protein>
<feature type="compositionally biased region" description="Polar residues" evidence="8">
    <location>
        <begin position="179"/>
        <end position="191"/>
    </location>
</feature>